<gene>
    <name evidence="1" type="ORF">EYF80_042904</name>
</gene>
<sequence>MARTHRSYGVPAARLFTRKFLLDGGIILWQKERVGETGTDPDLPVEGAQGGATLMGSIQKLQRYG</sequence>
<organism evidence="1 2">
    <name type="scientific">Liparis tanakae</name>
    <name type="common">Tanaka's snailfish</name>
    <dbReference type="NCBI Taxonomy" id="230148"/>
    <lineage>
        <taxon>Eukaryota</taxon>
        <taxon>Metazoa</taxon>
        <taxon>Chordata</taxon>
        <taxon>Craniata</taxon>
        <taxon>Vertebrata</taxon>
        <taxon>Euteleostomi</taxon>
        <taxon>Actinopterygii</taxon>
        <taxon>Neopterygii</taxon>
        <taxon>Teleostei</taxon>
        <taxon>Neoteleostei</taxon>
        <taxon>Acanthomorphata</taxon>
        <taxon>Eupercaria</taxon>
        <taxon>Perciformes</taxon>
        <taxon>Cottioidei</taxon>
        <taxon>Cottales</taxon>
        <taxon>Liparidae</taxon>
        <taxon>Liparis</taxon>
    </lineage>
</organism>
<dbReference type="AlphaFoldDB" id="A0A4Z2FZX9"/>
<accession>A0A4Z2FZX9</accession>
<dbReference type="Proteomes" id="UP000314294">
    <property type="component" value="Unassembled WGS sequence"/>
</dbReference>
<comment type="caution">
    <text evidence="1">The sequence shown here is derived from an EMBL/GenBank/DDBJ whole genome shotgun (WGS) entry which is preliminary data.</text>
</comment>
<reference evidence="1 2" key="1">
    <citation type="submission" date="2019-03" db="EMBL/GenBank/DDBJ databases">
        <title>First draft genome of Liparis tanakae, snailfish: a comprehensive survey of snailfish specific genes.</title>
        <authorList>
            <person name="Kim W."/>
            <person name="Song I."/>
            <person name="Jeong J.-H."/>
            <person name="Kim D."/>
            <person name="Kim S."/>
            <person name="Ryu S."/>
            <person name="Song J.Y."/>
            <person name="Lee S.K."/>
        </authorList>
    </citation>
    <scope>NUCLEOTIDE SEQUENCE [LARGE SCALE GENOMIC DNA]</scope>
    <source>
        <tissue evidence="1">Muscle</tissue>
    </source>
</reference>
<evidence type="ECO:0000313" key="2">
    <source>
        <dbReference type="Proteomes" id="UP000314294"/>
    </source>
</evidence>
<name>A0A4Z2FZX9_9TELE</name>
<evidence type="ECO:0000313" key="1">
    <source>
        <dbReference type="EMBL" id="TNN46888.1"/>
    </source>
</evidence>
<keyword evidence="2" id="KW-1185">Reference proteome</keyword>
<dbReference type="EMBL" id="SRLO01000769">
    <property type="protein sequence ID" value="TNN46888.1"/>
    <property type="molecule type" value="Genomic_DNA"/>
</dbReference>
<protein>
    <submittedName>
        <fullName evidence="1">Uncharacterized protein</fullName>
    </submittedName>
</protein>
<proteinExistence type="predicted"/>